<name>A0A511BQP1_9PROT</name>
<proteinExistence type="predicted"/>
<evidence type="ECO:0000313" key="2">
    <source>
        <dbReference type="EMBL" id="GEL02667.1"/>
    </source>
</evidence>
<reference evidence="2 3" key="1">
    <citation type="submission" date="2019-07" db="EMBL/GenBank/DDBJ databases">
        <title>Whole genome shotgun sequence of Swaminathania salitolerans NBRC 104436.</title>
        <authorList>
            <person name="Hosoyama A."/>
            <person name="Uohara A."/>
            <person name="Ohji S."/>
            <person name="Ichikawa N."/>
        </authorList>
    </citation>
    <scope>NUCLEOTIDE SEQUENCE [LARGE SCALE GENOMIC DNA]</scope>
    <source>
        <strain evidence="2 3">NBRC 104436</strain>
    </source>
</reference>
<evidence type="ECO:0000256" key="1">
    <source>
        <dbReference type="SAM" id="MobiDB-lite"/>
    </source>
</evidence>
<feature type="compositionally biased region" description="Basic and acidic residues" evidence="1">
    <location>
        <begin position="22"/>
        <end position="38"/>
    </location>
</feature>
<evidence type="ECO:0000313" key="3">
    <source>
        <dbReference type="Proteomes" id="UP000321405"/>
    </source>
</evidence>
<sequence>MPVRPPGRRNGCEGCGSPLRQGAEKREYRERDEMSREAHTDPFCPLSRAFCLPGVFVIRWLRKPPGEKAGRGARKEGAPGARQFSGRASVFCANNAEMADWASVWI</sequence>
<accession>A0A511BQP1</accession>
<feature type="region of interest" description="Disordered" evidence="1">
    <location>
        <begin position="1"/>
        <end position="38"/>
    </location>
</feature>
<gene>
    <name evidence="2" type="ORF">SSA02_18300</name>
</gene>
<organism evidence="2 3">
    <name type="scientific">Swaminathania salitolerans</name>
    <dbReference type="NCBI Taxonomy" id="182838"/>
    <lineage>
        <taxon>Bacteria</taxon>
        <taxon>Pseudomonadati</taxon>
        <taxon>Pseudomonadota</taxon>
        <taxon>Alphaproteobacteria</taxon>
        <taxon>Acetobacterales</taxon>
        <taxon>Acetobacteraceae</taxon>
        <taxon>Swaminathania</taxon>
    </lineage>
</organism>
<protein>
    <submittedName>
        <fullName evidence="2">Uncharacterized protein</fullName>
    </submittedName>
</protein>
<comment type="caution">
    <text evidence="2">The sequence shown here is derived from an EMBL/GenBank/DDBJ whole genome shotgun (WGS) entry which is preliminary data.</text>
</comment>
<dbReference type="EMBL" id="BJVC01000004">
    <property type="protein sequence ID" value="GEL02667.1"/>
    <property type="molecule type" value="Genomic_DNA"/>
</dbReference>
<dbReference type="Proteomes" id="UP000321405">
    <property type="component" value="Unassembled WGS sequence"/>
</dbReference>
<keyword evidence="3" id="KW-1185">Reference proteome</keyword>
<dbReference type="AlphaFoldDB" id="A0A511BQP1"/>